<proteinExistence type="predicted"/>
<feature type="region of interest" description="Disordered" evidence="1">
    <location>
        <begin position="94"/>
        <end position="116"/>
    </location>
</feature>
<dbReference type="VEuPathDB" id="FungiDB:PC110_g22932"/>
<organism evidence="2 3">
    <name type="scientific">Phytophthora cactorum</name>
    <dbReference type="NCBI Taxonomy" id="29920"/>
    <lineage>
        <taxon>Eukaryota</taxon>
        <taxon>Sar</taxon>
        <taxon>Stramenopiles</taxon>
        <taxon>Oomycota</taxon>
        <taxon>Peronosporomycetes</taxon>
        <taxon>Peronosporales</taxon>
        <taxon>Peronosporaceae</taxon>
        <taxon>Phytophthora</taxon>
    </lineage>
</organism>
<dbReference type="AlphaFoldDB" id="A0A8T1TST5"/>
<reference evidence="2" key="1">
    <citation type="submission" date="2021-01" db="EMBL/GenBank/DDBJ databases">
        <title>Phytophthora aleatoria, a newly-described species from Pinus radiata is distinct from Phytophthora cactorum isolates based on comparative genomics.</title>
        <authorList>
            <person name="Mcdougal R."/>
            <person name="Panda P."/>
            <person name="Williams N."/>
            <person name="Studholme D.J."/>
        </authorList>
    </citation>
    <scope>NUCLEOTIDE SEQUENCE</scope>
    <source>
        <strain evidence="2">NZFS 3830</strain>
    </source>
</reference>
<dbReference type="Proteomes" id="UP000688947">
    <property type="component" value="Unassembled WGS sequence"/>
</dbReference>
<sequence length="241" mass="27564">MLESNGLKKIITPIFKEKFKSDKSGLTQYVWAKMGSIDVYGRDSNLKHKSAIAKVDWQSTLRVFLEMIKSRGLEISMVGASDVERYIKSYEASGDDDDREARHGVKTGSDEDMDHTLSIPDSEAKRILSEYYKRLFDEGIQIPVRLRPIVNYKDRFKTHDTYYFGFPGENQYFKLRNSEHKVVSGKALTDLLKTIRWMDTFLSLLSELEVAQETASNVKAPATKAELKMAQNVNANLNIYS</sequence>
<dbReference type="OrthoDB" id="141392at2759"/>
<gene>
    <name evidence="2" type="ORF">JG687_00015625</name>
</gene>
<evidence type="ECO:0000313" key="3">
    <source>
        <dbReference type="Proteomes" id="UP000688947"/>
    </source>
</evidence>
<evidence type="ECO:0000256" key="1">
    <source>
        <dbReference type="SAM" id="MobiDB-lite"/>
    </source>
</evidence>
<protein>
    <submittedName>
        <fullName evidence="2">Uncharacterized protein</fullName>
    </submittedName>
</protein>
<dbReference type="EMBL" id="JAENGZ010001418">
    <property type="protein sequence ID" value="KAG6948203.1"/>
    <property type="molecule type" value="Genomic_DNA"/>
</dbReference>
<comment type="caution">
    <text evidence="2">The sequence shown here is derived from an EMBL/GenBank/DDBJ whole genome shotgun (WGS) entry which is preliminary data.</text>
</comment>
<accession>A0A8T1TST5</accession>
<evidence type="ECO:0000313" key="2">
    <source>
        <dbReference type="EMBL" id="KAG6948203.1"/>
    </source>
</evidence>
<name>A0A8T1TST5_9STRA</name>